<keyword evidence="2" id="KW-1185">Reference proteome</keyword>
<sequence length="81" mass="8684">MTSDGGTDALRAQLEDQEATVVAIIGCDDVSQGAYQALKRILDLCDRETWDAGGLGVILVREVRDTIAEALDEHDFGGTCE</sequence>
<evidence type="ECO:0000313" key="2">
    <source>
        <dbReference type="Proteomes" id="UP001589810"/>
    </source>
</evidence>
<evidence type="ECO:0000313" key="1">
    <source>
        <dbReference type="EMBL" id="MFC0546914.1"/>
    </source>
</evidence>
<gene>
    <name evidence="1" type="ORF">ACFFH7_35765</name>
</gene>
<proteinExistence type="predicted"/>
<reference evidence="1 2" key="1">
    <citation type="submission" date="2024-09" db="EMBL/GenBank/DDBJ databases">
        <authorList>
            <person name="Sun Q."/>
            <person name="Mori K."/>
        </authorList>
    </citation>
    <scope>NUCLEOTIDE SEQUENCE [LARGE SCALE GENOMIC DNA]</scope>
    <source>
        <strain evidence="1 2">TBRC 1432</strain>
    </source>
</reference>
<accession>A0ABV6N3F1</accession>
<name>A0ABV6N3F1_9PSEU</name>
<dbReference type="Proteomes" id="UP001589810">
    <property type="component" value="Unassembled WGS sequence"/>
</dbReference>
<dbReference type="EMBL" id="JBHLUD010000013">
    <property type="protein sequence ID" value="MFC0546914.1"/>
    <property type="molecule type" value="Genomic_DNA"/>
</dbReference>
<protein>
    <submittedName>
        <fullName evidence="1">Uncharacterized protein</fullName>
    </submittedName>
</protein>
<organism evidence="1 2">
    <name type="scientific">Kutzneria chonburiensis</name>
    <dbReference type="NCBI Taxonomy" id="1483604"/>
    <lineage>
        <taxon>Bacteria</taxon>
        <taxon>Bacillati</taxon>
        <taxon>Actinomycetota</taxon>
        <taxon>Actinomycetes</taxon>
        <taxon>Pseudonocardiales</taxon>
        <taxon>Pseudonocardiaceae</taxon>
        <taxon>Kutzneria</taxon>
    </lineage>
</organism>
<comment type="caution">
    <text evidence="1">The sequence shown here is derived from an EMBL/GenBank/DDBJ whole genome shotgun (WGS) entry which is preliminary data.</text>
</comment>
<dbReference type="RefSeq" id="WP_273937153.1">
    <property type="nucleotide sequence ID" value="NZ_CP097263.1"/>
</dbReference>